<evidence type="ECO:0000313" key="3">
    <source>
        <dbReference type="Proteomes" id="UP000242972"/>
    </source>
</evidence>
<dbReference type="EMBL" id="PXYW01000010">
    <property type="protein sequence ID" value="PSR34269.1"/>
    <property type="molecule type" value="Genomic_DNA"/>
</dbReference>
<proteinExistence type="inferred from homology"/>
<dbReference type="AlphaFoldDB" id="A0A2T2XIE5"/>
<name>A0A2T2XIE5_9FIRM</name>
<evidence type="ECO:0000313" key="2">
    <source>
        <dbReference type="EMBL" id="PSR34269.1"/>
    </source>
</evidence>
<dbReference type="Gene3D" id="3.40.50.10360">
    <property type="entry name" value="Hypothetical protein TT1679"/>
    <property type="match status" value="1"/>
</dbReference>
<organism evidence="2 3">
    <name type="scientific">Sulfobacillus benefaciens</name>
    <dbReference type="NCBI Taxonomy" id="453960"/>
    <lineage>
        <taxon>Bacteria</taxon>
        <taxon>Bacillati</taxon>
        <taxon>Bacillota</taxon>
        <taxon>Clostridia</taxon>
        <taxon>Eubacteriales</taxon>
        <taxon>Clostridiales Family XVII. Incertae Sedis</taxon>
        <taxon>Sulfobacillus</taxon>
    </lineage>
</organism>
<dbReference type="Proteomes" id="UP000242972">
    <property type="component" value="Unassembled WGS sequence"/>
</dbReference>
<dbReference type="Pfam" id="PF04260">
    <property type="entry name" value="DUF436"/>
    <property type="match status" value="1"/>
</dbReference>
<reference evidence="2 3" key="1">
    <citation type="journal article" date="2014" name="BMC Genomics">
        <title>Comparison of environmental and isolate Sulfobacillus genomes reveals diverse carbon, sulfur, nitrogen, and hydrogen metabolisms.</title>
        <authorList>
            <person name="Justice N.B."/>
            <person name="Norman A."/>
            <person name="Brown C.T."/>
            <person name="Singh A."/>
            <person name="Thomas B.C."/>
            <person name="Banfield J.F."/>
        </authorList>
    </citation>
    <scope>NUCLEOTIDE SEQUENCE [LARGE SCALE GENOMIC DNA]</scope>
    <source>
        <strain evidence="2">AMDSBA4</strain>
    </source>
</reference>
<evidence type="ECO:0000256" key="1">
    <source>
        <dbReference type="HAMAP-Rule" id="MF_00800"/>
    </source>
</evidence>
<comment type="caution">
    <text evidence="2">The sequence shown here is derived from an EMBL/GenBank/DDBJ whole genome shotgun (WGS) entry which is preliminary data.</text>
</comment>
<comment type="similarity">
    <text evidence="1">Belongs to the UPF0340 family.</text>
</comment>
<dbReference type="NCBIfam" id="TIGR01440">
    <property type="entry name" value="TIGR01440 family protein"/>
    <property type="match status" value="1"/>
</dbReference>
<dbReference type="InterPro" id="IPR006340">
    <property type="entry name" value="DUF436"/>
</dbReference>
<dbReference type="HAMAP" id="MF_00800">
    <property type="entry name" value="UPF0340"/>
    <property type="match status" value="1"/>
</dbReference>
<protein>
    <recommendedName>
        <fullName evidence="1">UPF0340 protein C7B46_05955</fullName>
    </recommendedName>
</protein>
<dbReference type="InterPro" id="IPR028345">
    <property type="entry name" value="Antibiotic_NAT-like"/>
</dbReference>
<gene>
    <name evidence="2" type="ORF">C7B46_05955</name>
</gene>
<sequence length="185" mass="19556">MASEIAAWAQDLAAAASEVALIRNPMPVKVFVLGASVSEISGHRIGTQHNLGLARDLLAPLLAAMPHQVSVAVQGCEHINRALVVERAVQETYGWTLVDVWPVPEAGGSFAAAAMELYEDPVVVAKIQAEAGVDIGQTMIGMHLRPVAVPIRTRVSQVGHATVTAARSRPPLIGGARAKYLHVTH</sequence>
<dbReference type="SUPFAM" id="SSF110710">
    <property type="entry name" value="TTHA0583/YokD-like"/>
    <property type="match status" value="1"/>
</dbReference>
<accession>A0A2T2XIE5</accession>